<accession>A0ACC3YP78</accession>
<evidence type="ECO:0000313" key="1">
    <source>
        <dbReference type="EMBL" id="KAL0933713.1"/>
    </source>
</evidence>
<organism evidence="1 2">
    <name type="scientific">Colletotrichum truncatum</name>
    <name type="common">Anthracnose fungus</name>
    <name type="synonym">Colletotrichum capsici</name>
    <dbReference type="NCBI Taxonomy" id="5467"/>
    <lineage>
        <taxon>Eukaryota</taxon>
        <taxon>Fungi</taxon>
        <taxon>Dikarya</taxon>
        <taxon>Ascomycota</taxon>
        <taxon>Pezizomycotina</taxon>
        <taxon>Sordariomycetes</taxon>
        <taxon>Hypocreomycetidae</taxon>
        <taxon>Glomerellales</taxon>
        <taxon>Glomerellaceae</taxon>
        <taxon>Colletotrichum</taxon>
        <taxon>Colletotrichum truncatum species complex</taxon>
    </lineage>
</organism>
<proteinExistence type="predicted"/>
<comment type="caution">
    <text evidence="1">The sequence shown here is derived from an EMBL/GenBank/DDBJ whole genome shotgun (WGS) entry which is preliminary data.</text>
</comment>
<protein>
    <submittedName>
        <fullName evidence="1">Branched-chain amino acid cytosolic</fullName>
    </submittedName>
</protein>
<evidence type="ECO:0000313" key="2">
    <source>
        <dbReference type="Proteomes" id="UP000805649"/>
    </source>
</evidence>
<gene>
    <name evidence="1" type="ORF">CTRU02_210512</name>
</gene>
<dbReference type="Proteomes" id="UP000805649">
    <property type="component" value="Unassembled WGS sequence"/>
</dbReference>
<keyword evidence="2" id="KW-1185">Reference proteome</keyword>
<reference evidence="1 2" key="1">
    <citation type="journal article" date="2020" name="Phytopathology">
        <title>Genome Sequence Resources of Colletotrichum truncatum, C. plurivorum, C. musicola, and C. sojae: Four Species Pathogenic to Soybean (Glycine max).</title>
        <authorList>
            <person name="Rogerio F."/>
            <person name="Boufleur T.R."/>
            <person name="Ciampi-Guillardi M."/>
            <person name="Sukno S.A."/>
            <person name="Thon M.R."/>
            <person name="Massola Junior N.S."/>
            <person name="Baroncelli R."/>
        </authorList>
    </citation>
    <scope>NUCLEOTIDE SEQUENCE [LARGE SCALE GENOMIC DNA]</scope>
    <source>
        <strain evidence="1 2">CMES1059</strain>
    </source>
</reference>
<dbReference type="EMBL" id="VUJX02000007">
    <property type="protein sequence ID" value="KAL0933713.1"/>
    <property type="molecule type" value="Genomic_DNA"/>
</dbReference>
<sequence>MTVTKPSALSASALEIEWTKNPKTVPGSVSPEVSSLKATTDHMITASWSSAKGWDAPKLTPYGPIPLLPSANVLHYGTACFEGMKVYRGFDGRLRLHRPLSLGLWVPEEALLYIFLIYWPSLNPSASPGDEDLKTGIRLLGSSETSVRAWPGGTGAAKVSANYGPTIQAHGEARKLGYDQVLWLFGPDRQITEAGSANMFVIWKTSMGTLEMVTPPLDERKIILAGGTRRSILELSRKMFASEPTEGDIGKLEVVEREITMSEVVKALDEERLMAAFVVGTAAWIQPVAEISFDGQTLRLPVGKVPHVLLLKEKLQAILYGKEAHPLADIIDEE</sequence>
<name>A0ACC3YP78_COLTU</name>